<keyword evidence="2" id="KW-1185">Reference proteome</keyword>
<dbReference type="EMBL" id="SKBM01000011">
    <property type="protein sequence ID" value="TCZ61117.1"/>
    <property type="molecule type" value="Genomic_DNA"/>
</dbReference>
<evidence type="ECO:0000313" key="2">
    <source>
        <dbReference type="Proteomes" id="UP000295023"/>
    </source>
</evidence>
<evidence type="ECO:0000313" key="1">
    <source>
        <dbReference type="EMBL" id="TCZ61117.1"/>
    </source>
</evidence>
<protein>
    <submittedName>
        <fullName evidence="1">Uncharacterized protein</fullName>
    </submittedName>
</protein>
<sequence>METDPVTDVPPLRPANPEEIAENLSFALRYDGRRRVHHADETMARITAERLVRHLERSGYVLMRRPDGAAPSTSPHHRRP</sequence>
<comment type="caution">
    <text evidence="1">The sequence shown here is derived from an EMBL/GenBank/DDBJ whole genome shotgun (WGS) entry which is preliminary data.</text>
</comment>
<proteinExistence type="predicted"/>
<reference evidence="1 2" key="1">
    <citation type="submission" date="2019-03" db="EMBL/GenBank/DDBJ databases">
        <title>Paracraurococcus aquatilis NE82 genome sequence.</title>
        <authorList>
            <person name="Zhao Y."/>
            <person name="Du Z."/>
        </authorList>
    </citation>
    <scope>NUCLEOTIDE SEQUENCE [LARGE SCALE GENOMIC DNA]</scope>
    <source>
        <strain evidence="1 2">NE82</strain>
    </source>
</reference>
<dbReference type="Proteomes" id="UP000295023">
    <property type="component" value="Unassembled WGS sequence"/>
</dbReference>
<dbReference type="RefSeq" id="WP_132289810.1">
    <property type="nucleotide sequence ID" value="NZ_SKBM01000011.1"/>
</dbReference>
<accession>A0A4R4DML5</accession>
<name>A0A4R4DML5_9PROT</name>
<dbReference type="OrthoDB" id="7274058at2"/>
<organism evidence="1 2">
    <name type="scientific">Roseicella aquatilis</name>
    <dbReference type="NCBI Taxonomy" id="2527868"/>
    <lineage>
        <taxon>Bacteria</taxon>
        <taxon>Pseudomonadati</taxon>
        <taxon>Pseudomonadota</taxon>
        <taxon>Alphaproteobacteria</taxon>
        <taxon>Acetobacterales</taxon>
        <taxon>Roseomonadaceae</taxon>
        <taxon>Roseicella</taxon>
    </lineage>
</organism>
<dbReference type="AlphaFoldDB" id="A0A4R4DML5"/>
<gene>
    <name evidence="1" type="ORF">EXY23_13385</name>
</gene>